<organism evidence="2 3">
    <name type="scientific">Anaeramoeba flamelloides</name>
    <dbReference type="NCBI Taxonomy" id="1746091"/>
    <lineage>
        <taxon>Eukaryota</taxon>
        <taxon>Metamonada</taxon>
        <taxon>Anaeramoebidae</taxon>
        <taxon>Anaeramoeba</taxon>
    </lineage>
</organism>
<dbReference type="Proteomes" id="UP001146793">
    <property type="component" value="Unassembled WGS sequence"/>
</dbReference>
<gene>
    <name evidence="2" type="ORF">M0812_03936</name>
</gene>
<feature type="compositionally biased region" description="Basic residues" evidence="1">
    <location>
        <begin position="260"/>
        <end position="273"/>
    </location>
</feature>
<accession>A0AAV8ADF4</accession>
<comment type="caution">
    <text evidence="2">The sequence shown here is derived from an EMBL/GenBank/DDBJ whole genome shotgun (WGS) entry which is preliminary data.</text>
</comment>
<feature type="region of interest" description="Disordered" evidence="1">
    <location>
        <begin position="167"/>
        <end position="285"/>
    </location>
</feature>
<protein>
    <submittedName>
        <fullName evidence="2">Ensconsin isoform f</fullName>
    </submittedName>
</protein>
<dbReference type="EMBL" id="JANTQA010000008">
    <property type="protein sequence ID" value="KAJ3452172.1"/>
    <property type="molecule type" value="Genomic_DNA"/>
</dbReference>
<dbReference type="AlphaFoldDB" id="A0AAV8ADF4"/>
<evidence type="ECO:0000313" key="3">
    <source>
        <dbReference type="Proteomes" id="UP001146793"/>
    </source>
</evidence>
<name>A0AAV8ADF4_9EUKA</name>
<evidence type="ECO:0000256" key="1">
    <source>
        <dbReference type="SAM" id="MobiDB-lite"/>
    </source>
</evidence>
<feature type="compositionally biased region" description="Basic and acidic residues" evidence="1">
    <location>
        <begin position="167"/>
        <end position="206"/>
    </location>
</feature>
<proteinExistence type="predicted"/>
<evidence type="ECO:0000313" key="2">
    <source>
        <dbReference type="EMBL" id="KAJ3452172.1"/>
    </source>
</evidence>
<sequence length="474" mass="57015">MEKMLERKSEIKPIRITNQKVKQIQSILQTQIDSFKTVLHSWDEITNLGSNVGNKLVNSKLFSEYFKTENHSPIINKKGGCSKSSILQFQQLSDQLEFENFNNTKKNFLDLVNQLSLFETNLRKMKSIHKKIEKLHLELINKNQLKLLKKRELLIQKKEQDVKRIKEEEEKRKKEEEKRKKEEEKRKKEEEKRKKEEERKKKEEEKRKRKEERKKKEVEKRKKEEEKRRKEKETEKKKEERKKEKRRRNSMVNYQMMGRQGRRITRGRGRGRGRGTERGKGRRITRGIARGRARGMNRVRKIETDRKTVKQYSLFGNHFEKYKKYKKQKQQTEQDQDLDLDLETDQEKQQLSAELKNFTVANPDKEIETKSTSTTKSITSSSSDNYSKQYQTILNTIVGTKTFTISHFSFCLQQILQMYEKEFIFKQVIVQQLLNQSDTDQLTITLSSWIMQPYINERKKIEIIEAIDYELKYN</sequence>
<feature type="compositionally biased region" description="Basic and acidic residues" evidence="1">
    <location>
        <begin position="214"/>
        <end position="242"/>
    </location>
</feature>
<reference evidence="2" key="1">
    <citation type="submission" date="2022-08" db="EMBL/GenBank/DDBJ databases">
        <title>Novel sulphate-reducing endosymbionts in the free-living metamonad Anaeramoeba.</title>
        <authorList>
            <person name="Jerlstrom-Hultqvist J."/>
            <person name="Cepicka I."/>
            <person name="Gallot-Lavallee L."/>
            <person name="Salas-Leiva D."/>
            <person name="Curtis B.A."/>
            <person name="Zahonova K."/>
            <person name="Pipaliya S."/>
            <person name="Dacks J."/>
            <person name="Roger A.J."/>
        </authorList>
    </citation>
    <scope>NUCLEOTIDE SEQUENCE</scope>
    <source>
        <strain evidence="2">Busselton2</strain>
    </source>
</reference>